<reference evidence="2 3" key="1">
    <citation type="submission" date="2018-03" db="EMBL/GenBank/DDBJ databases">
        <title>Genomic Encyclopedia of Archaeal and Bacterial Type Strains, Phase II (KMG-II): from individual species to whole genera.</title>
        <authorList>
            <person name="Goeker M."/>
        </authorList>
    </citation>
    <scope>NUCLEOTIDE SEQUENCE [LARGE SCALE GENOMIC DNA]</scope>
    <source>
        <strain evidence="2 3">DSM 28354</strain>
    </source>
</reference>
<protein>
    <submittedName>
        <fullName evidence="2">Type I phosphodiesterase/nucleotide pyrophosphatase</fullName>
    </submittedName>
</protein>
<accession>A0A2T0T2X2</accession>
<keyword evidence="3" id="KW-1185">Reference proteome</keyword>
<dbReference type="InterPro" id="IPR002591">
    <property type="entry name" value="Phosphodiest/P_Trfase"/>
</dbReference>
<dbReference type="SUPFAM" id="SSF53649">
    <property type="entry name" value="Alkaline phosphatase-like"/>
    <property type="match status" value="1"/>
</dbReference>
<dbReference type="InterPro" id="IPR017850">
    <property type="entry name" value="Alkaline_phosphatase_core_sf"/>
</dbReference>
<name>A0A2T0T2X2_9BACT</name>
<sequence>MRSILFFLTLLLASPLLAQPAENVILVTMDGVRWQDVFTGADSSLLFDPVYSRDTAAARKAFWANTPAERRERFMPFLWTTLAKQGQLYGNRKLGSKMNVSNPHWFSYPGYNEILSGYADDRIKSNDKIDNPNVTVLEFINQQPGFTGKVAAFSSWDVIEAAVNEKRSGIYASSANEASRPATGPDSLLADMTRLLPRPFGDGVRADMLTYFTARQYIKEKRPRVLFLSFDETDDLAHAGQYAEHLQMVQSIDRYLSDLWQLLQSMPQYAGKTAMLITTDHGRGHTPKARWKDHGTKTADSYQIWLAAMGTGVATTGESTPGASTPGEQKNGPVLYQNQIAATLAKLLGLTFTADHPVGAPIDRVTGDK</sequence>
<proteinExistence type="predicted"/>
<comment type="caution">
    <text evidence="2">The sequence shown here is derived from an EMBL/GenBank/DDBJ whole genome shotgun (WGS) entry which is preliminary data.</text>
</comment>
<keyword evidence="1" id="KW-0732">Signal</keyword>
<evidence type="ECO:0000256" key="1">
    <source>
        <dbReference type="SAM" id="SignalP"/>
    </source>
</evidence>
<dbReference type="Gene3D" id="3.40.720.10">
    <property type="entry name" value="Alkaline Phosphatase, subunit A"/>
    <property type="match status" value="1"/>
</dbReference>
<dbReference type="Proteomes" id="UP000238375">
    <property type="component" value="Unassembled WGS sequence"/>
</dbReference>
<organism evidence="2 3">
    <name type="scientific">Spirosoma oryzae</name>
    <dbReference type="NCBI Taxonomy" id="1469603"/>
    <lineage>
        <taxon>Bacteria</taxon>
        <taxon>Pseudomonadati</taxon>
        <taxon>Bacteroidota</taxon>
        <taxon>Cytophagia</taxon>
        <taxon>Cytophagales</taxon>
        <taxon>Cytophagaceae</taxon>
        <taxon>Spirosoma</taxon>
    </lineage>
</organism>
<dbReference type="OrthoDB" id="9791578at2"/>
<dbReference type="RefSeq" id="WP_106137615.1">
    <property type="nucleotide sequence ID" value="NZ_PVTE01000007.1"/>
</dbReference>
<dbReference type="EMBL" id="PVTE01000007">
    <property type="protein sequence ID" value="PRY39979.1"/>
    <property type="molecule type" value="Genomic_DNA"/>
</dbReference>
<dbReference type="Pfam" id="PF01663">
    <property type="entry name" value="Phosphodiest"/>
    <property type="match status" value="1"/>
</dbReference>
<evidence type="ECO:0000313" key="2">
    <source>
        <dbReference type="EMBL" id="PRY39979.1"/>
    </source>
</evidence>
<feature type="signal peptide" evidence="1">
    <location>
        <begin position="1"/>
        <end position="18"/>
    </location>
</feature>
<feature type="chain" id="PRO_5015401168" evidence="1">
    <location>
        <begin position="19"/>
        <end position="369"/>
    </location>
</feature>
<gene>
    <name evidence="2" type="ORF">CLV58_10773</name>
</gene>
<evidence type="ECO:0000313" key="3">
    <source>
        <dbReference type="Proteomes" id="UP000238375"/>
    </source>
</evidence>
<dbReference type="AlphaFoldDB" id="A0A2T0T2X2"/>